<feature type="region of interest" description="Disordered" evidence="1">
    <location>
        <begin position="13"/>
        <end position="247"/>
    </location>
</feature>
<dbReference type="EMBL" id="RCNU01000002">
    <property type="protein sequence ID" value="RWQ98138.1"/>
    <property type="molecule type" value="Genomic_DNA"/>
</dbReference>
<accession>A0A443I266</accession>
<feature type="region of interest" description="Disordered" evidence="1">
    <location>
        <begin position="264"/>
        <end position="286"/>
    </location>
</feature>
<organism evidence="2 3">
    <name type="scientific">Byssochlamys spectabilis</name>
    <name type="common">Paecilomyces variotii</name>
    <dbReference type="NCBI Taxonomy" id="264951"/>
    <lineage>
        <taxon>Eukaryota</taxon>
        <taxon>Fungi</taxon>
        <taxon>Dikarya</taxon>
        <taxon>Ascomycota</taxon>
        <taxon>Pezizomycotina</taxon>
        <taxon>Eurotiomycetes</taxon>
        <taxon>Eurotiomycetidae</taxon>
        <taxon>Eurotiales</taxon>
        <taxon>Thermoascaceae</taxon>
        <taxon>Paecilomyces</taxon>
    </lineage>
</organism>
<dbReference type="RefSeq" id="XP_028487783.1">
    <property type="nucleotide sequence ID" value="XM_028632258.1"/>
</dbReference>
<feature type="compositionally biased region" description="Basic and acidic residues" evidence="1">
    <location>
        <begin position="217"/>
        <end position="230"/>
    </location>
</feature>
<feature type="compositionally biased region" description="Polar residues" evidence="1">
    <location>
        <begin position="236"/>
        <end position="247"/>
    </location>
</feature>
<comment type="caution">
    <text evidence="2">The sequence shown here is derived from an EMBL/GenBank/DDBJ whole genome shotgun (WGS) entry which is preliminary data.</text>
</comment>
<dbReference type="VEuPathDB" id="FungiDB:C8Q69DRAFT_496408"/>
<dbReference type="GO" id="GO:0030515">
    <property type="term" value="F:snoRNA binding"/>
    <property type="evidence" value="ECO:0007669"/>
    <property type="project" value="InterPro"/>
</dbReference>
<reference evidence="2 3" key="1">
    <citation type="journal article" date="2018" name="Front. Microbiol.">
        <title>Genomic and genetic insights into a cosmopolitan fungus, Paecilomyces variotii (Eurotiales).</title>
        <authorList>
            <person name="Urquhart A.S."/>
            <person name="Mondo S.J."/>
            <person name="Makela M.R."/>
            <person name="Hane J.K."/>
            <person name="Wiebenga A."/>
            <person name="He G."/>
            <person name="Mihaltcheva S."/>
            <person name="Pangilinan J."/>
            <person name="Lipzen A."/>
            <person name="Barry K."/>
            <person name="de Vries R.P."/>
            <person name="Grigoriev I.V."/>
            <person name="Idnurm A."/>
        </authorList>
    </citation>
    <scope>NUCLEOTIDE SEQUENCE [LARGE SCALE GENOMIC DNA]</scope>
    <source>
        <strain evidence="2 3">CBS 101075</strain>
    </source>
</reference>
<name>A0A443I266_BYSSP</name>
<protein>
    <submittedName>
        <fullName evidence="2">Putative immediate-early protein</fullName>
    </submittedName>
</protein>
<gene>
    <name evidence="2" type="ORF">C8Q69DRAFT_496408</name>
</gene>
<dbReference type="InterPro" id="IPR013268">
    <property type="entry name" value="UTP16"/>
</dbReference>
<feature type="compositionally biased region" description="Acidic residues" evidence="1">
    <location>
        <begin position="159"/>
        <end position="168"/>
    </location>
</feature>
<feature type="compositionally biased region" description="Basic and acidic residues" evidence="1">
    <location>
        <begin position="178"/>
        <end position="209"/>
    </location>
</feature>
<sequence length="364" mass="39806">MFSQFVTAAKGLFAKKDSEEEIPQDADYTSDPAAILQERSNNTTSKTATMVVTTRSTRTAPVEKEASPEVNGSKVGNAKRKADSASSAKTNGESSKRRKRVSDVEQVNGDKEKSASEDTVAAVEKPKHFRFGSEEPAPAVDELVEEVPETQQNGAQSSEDSDDDEAPEAFDNSAQLLRMKEQAQKQERARQKAELLKKEKRRQLDELHKTQAKTASKKKDIVNGSRKADYQDDVSESTATLQGSVIQDSRRPALPALLPDEILNAAPDVRPPTPPPEDAVPEHKKPNKLRFLDKVEKAPKDIKRGGTTVRVLDGRKSTAVLPPKVSKAGRNVREGWLTGKRASVAQINGLRRTTGGTSGFVRSR</sequence>
<evidence type="ECO:0000313" key="2">
    <source>
        <dbReference type="EMBL" id="RWQ98138.1"/>
    </source>
</evidence>
<dbReference type="STRING" id="264951.A0A443I266"/>
<dbReference type="GeneID" id="39601535"/>
<feature type="compositionally biased region" description="Pro residues" evidence="1">
    <location>
        <begin position="269"/>
        <end position="278"/>
    </location>
</feature>
<proteinExistence type="predicted"/>
<dbReference type="Proteomes" id="UP000283841">
    <property type="component" value="Unassembled WGS sequence"/>
</dbReference>
<dbReference type="Pfam" id="PF08297">
    <property type="entry name" value="U3_snoRNA_assoc"/>
    <property type="match status" value="1"/>
</dbReference>
<dbReference type="GO" id="GO:0006364">
    <property type="term" value="P:rRNA processing"/>
    <property type="evidence" value="ECO:0007669"/>
    <property type="project" value="InterPro"/>
</dbReference>
<keyword evidence="3" id="KW-1185">Reference proteome</keyword>
<evidence type="ECO:0000313" key="3">
    <source>
        <dbReference type="Proteomes" id="UP000283841"/>
    </source>
</evidence>
<dbReference type="AlphaFoldDB" id="A0A443I266"/>
<evidence type="ECO:0000256" key="1">
    <source>
        <dbReference type="SAM" id="MobiDB-lite"/>
    </source>
</evidence>
<feature type="compositionally biased region" description="Low complexity" evidence="1">
    <location>
        <begin position="43"/>
        <end position="54"/>
    </location>
</feature>